<accession>A0A1D1UWP2</accession>
<evidence type="ECO:0000256" key="1">
    <source>
        <dbReference type="SAM" id="Coils"/>
    </source>
</evidence>
<proteinExistence type="predicted"/>
<name>A0A1D1UWP2_RAMVA</name>
<evidence type="ECO:0000313" key="2">
    <source>
        <dbReference type="EMBL" id="GAU94056.1"/>
    </source>
</evidence>
<dbReference type="EMBL" id="BDGG01000002">
    <property type="protein sequence ID" value="GAU94056.1"/>
    <property type="molecule type" value="Genomic_DNA"/>
</dbReference>
<protein>
    <submittedName>
        <fullName evidence="2">Uncharacterized protein</fullName>
    </submittedName>
</protein>
<dbReference type="Proteomes" id="UP000186922">
    <property type="component" value="Unassembled WGS sequence"/>
</dbReference>
<comment type="caution">
    <text evidence="2">The sequence shown here is derived from an EMBL/GenBank/DDBJ whole genome shotgun (WGS) entry which is preliminary data.</text>
</comment>
<keyword evidence="1" id="KW-0175">Coiled coil</keyword>
<gene>
    <name evidence="2" type="primary">RvY_05898</name>
    <name evidence="2" type="synonym">RvY_05898.1</name>
    <name evidence="2" type="ORF">RvY_05898-1</name>
</gene>
<reference evidence="2 3" key="1">
    <citation type="journal article" date="2016" name="Nat. Commun.">
        <title>Extremotolerant tardigrade genome and improved radiotolerance of human cultured cells by tardigrade-unique protein.</title>
        <authorList>
            <person name="Hashimoto T."/>
            <person name="Horikawa D.D."/>
            <person name="Saito Y."/>
            <person name="Kuwahara H."/>
            <person name="Kozuka-Hata H."/>
            <person name="Shin-I T."/>
            <person name="Minakuchi Y."/>
            <person name="Ohishi K."/>
            <person name="Motoyama A."/>
            <person name="Aizu T."/>
            <person name="Enomoto A."/>
            <person name="Kondo K."/>
            <person name="Tanaka S."/>
            <person name="Hara Y."/>
            <person name="Koshikawa S."/>
            <person name="Sagara H."/>
            <person name="Miura T."/>
            <person name="Yokobori S."/>
            <person name="Miyagawa K."/>
            <person name="Suzuki Y."/>
            <person name="Kubo T."/>
            <person name="Oyama M."/>
            <person name="Kohara Y."/>
            <person name="Fujiyama A."/>
            <person name="Arakawa K."/>
            <person name="Katayama T."/>
            <person name="Toyoda A."/>
            <person name="Kunieda T."/>
        </authorList>
    </citation>
    <scope>NUCLEOTIDE SEQUENCE [LARGE SCALE GENOMIC DNA]</scope>
    <source>
        <strain evidence="2 3">YOKOZUNA-1</strain>
    </source>
</reference>
<evidence type="ECO:0000313" key="3">
    <source>
        <dbReference type="Proteomes" id="UP000186922"/>
    </source>
</evidence>
<dbReference type="Pfam" id="PF14931">
    <property type="entry name" value="IFT20"/>
    <property type="match status" value="1"/>
</dbReference>
<dbReference type="AlphaFoldDB" id="A0A1D1UWP2"/>
<organism evidence="2 3">
    <name type="scientific">Ramazzottius varieornatus</name>
    <name type="common">Water bear</name>
    <name type="synonym">Tardigrade</name>
    <dbReference type="NCBI Taxonomy" id="947166"/>
    <lineage>
        <taxon>Eukaryota</taxon>
        <taxon>Metazoa</taxon>
        <taxon>Ecdysozoa</taxon>
        <taxon>Tardigrada</taxon>
        <taxon>Eutardigrada</taxon>
        <taxon>Parachela</taxon>
        <taxon>Hypsibioidea</taxon>
        <taxon>Ramazzottiidae</taxon>
        <taxon>Ramazzottius</taxon>
    </lineage>
</organism>
<dbReference type="OrthoDB" id="10166081at2759"/>
<feature type="coiled-coil region" evidence="1">
    <location>
        <begin position="96"/>
        <end position="130"/>
    </location>
</feature>
<keyword evidence="3" id="KW-1185">Reference proteome</keyword>
<dbReference type="InterPro" id="IPR028172">
    <property type="entry name" value="FT20"/>
</dbReference>
<sequence length="141" mass="15915">MDGFLDNDESSSRRIGVHIRDDLQVAIVSSDVITNSSKILENSQAYLEDTKNFLSQSGDIIDLVRENATNVENLRDGVLAGRQLLQTVKEGKSTTRKEILKAIANVRQEYEAKKLELNRLLEQERLLQTKIDEFIKPAQAS</sequence>